<reference evidence="2 3" key="1">
    <citation type="submission" date="2015-08" db="EMBL/GenBank/DDBJ databases">
        <title>Draft genome sequence of cellulolytic and xylanolytic Paenibacillus sp. A59, isolated from a decaying forest soil from Patagonia, Argentina.</title>
        <authorList>
            <person name="Ghio S."/>
            <person name="Caceres A.M."/>
            <person name="Talia P."/>
            <person name="Grasso D."/>
            <person name="Campos E."/>
        </authorList>
    </citation>
    <scope>NUCLEOTIDE SEQUENCE [LARGE SCALE GENOMIC DNA]</scope>
    <source>
        <strain evidence="2 3">A59</strain>
    </source>
</reference>
<protein>
    <submittedName>
        <fullName evidence="2">Uncharacterized protein</fullName>
    </submittedName>
</protein>
<dbReference type="OrthoDB" id="2512616at2"/>
<dbReference type="RefSeq" id="WP_053784479.1">
    <property type="nucleotide sequence ID" value="NZ_LITU01000083.1"/>
</dbReference>
<dbReference type="AlphaFoldDB" id="A0A0M9BIH3"/>
<dbReference type="EMBL" id="LITU01000083">
    <property type="protein sequence ID" value="KOY12873.1"/>
    <property type="molecule type" value="Genomic_DNA"/>
</dbReference>
<dbReference type="Gene3D" id="2.180.10.10">
    <property type="entry name" value="RHS repeat-associated core"/>
    <property type="match status" value="1"/>
</dbReference>
<organism evidence="2 3">
    <name type="scientific">Paenibacillus xylanivorans</name>
    <dbReference type="NCBI Taxonomy" id="1705561"/>
    <lineage>
        <taxon>Bacteria</taxon>
        <taxon>Bacillati</taxon>
        <taxon>Bacillota</taxon>
        <taxon>Bacilli</taxon>
        <taxon>Bacillales</taxon>
        <taxon>Paenibacillaceae</taxon>
        <taxon>Paenibacillus</taxon>
    </lineage>
</organism>
<evidence type="ECO:0000313" key="3">
    <source>
        <dbReference type="Proteomes" id="UP000037688"/>
    </source>
</evidence>
<comment type="caution">
    <text evidence="2">The sequence shown here is derived from an EMBL/GenBank/DDBJ whole genome shotgun (WGS) entry which is preliminary data.</text>
</comment>
<evidence type="ECO:0000256" key="1">
    <source>
        <dbReference type="SAM" id="MobiDB-lite"/>
    </source>
</evidence>
<dbReference type="Proteomes" id="UP000037688">
    <property type="component" value="Unassembled WGS sequence"/>
</dbReference>
<name>A0A0M9BIH3_9BACL</name>
<gene>
    <name evidence="2" type="ORF">AMS66_31310</name>
</gene>
<feature type="compositionally biased region" description="Polar residues" evidence="1">
    <location>
        <begin position="1"/>
        <end position="13"/>
    </location>
</feature>
<feature type="region of interest" description="Disordered" evidence="1">
    <location>
        <begin position="1"/>
        <end position="20"/>
    </location>
</feature>
<sequence>MSVRINQSHTSSARSHKELSDIGVRTHTEIDSCLAELDDARGSEVSLGDRITLVEESANVSRDKVNDHEQRLGDVETTVTSNISRLDDVQKDILTVRADVNVLSKNQDDHEKRLSLAEIEIKEARGAESSIDHRFDTLEKAVEVVSKQPIQDLGITNPTYLSMYNSVQVTINAGRASINKVIVDQFSQTFSIPDITSNTSYYIFLHEDGRYSYSLKKEEPQDAIIIGGLDIGVSPTTSLTAMDFRYFLTKGSIENDMSALGERVSELETTVGKHTTTIVTHDATIKAMQTELETTSNEVVVSREDKNGVVYDALKDRLDNMQSRLELAESRGTMDHQSVFHFTSSPNSRLSITRDFQVPRYVIGSNSAEVFLDGIRMDVGDDYIEYSDTLIRFRFDVPKEARVTVIGRGSVINTTSVTDYTYYPDGKVHIEKVNGGINRTIEYFYSMDGNLERQEITESNGLIKSIEYQRDLTGKVLREINNGAEYFVLQGGDTFDDTDIRRRIDFLEGSALELDVVYNYYSNGDIESEEVYSVNATPQLLKRTSFTYNTDGTVKTETLIYDGRGVHKAFEYDAIGNIKQVKIRKVVI</sequence>
<dbReference type="SUPFAM" id="SSF57997">
    <property type="entry name" value="Tropomyosin"/>
    <property type="match status" value="1"/>
</dbReference>
<dbReference type="PATRIC" id="fig|1705561.3.peg.6633"/>
<proteinExistence type="predicted"/>
<keyword evidence="3" id="KW-1185">Reference proteome</keyword>
<accession>A0A0M9BIH3</accession>
<evidence type="ECO:0000313" key="2">
    <source>
        <dbReference type="EMBL" id="KOY12873.1"/>
    </source>
</evidence>